<evidence type="ECO:0000313" key="2">
    <source>
        <dbReference type="Proteomes" id="UP000252585"/>
    </source>
</evidence>
<dbReference type="AlphaFoldDB" id="A0A368Y3N3"/>
<comment type="caution">
    <text evidence="1">The sequence shown here is derived from an EMBL/GenBank/DDBJ whole genome shotgun (WGS) entry which is preliminary data.</text>
</comment>
<organism evidence="1 2">
    <name type="scientific">Saliterribacillus persicus</name>
    <dbReference type="NCBI Taxonomy" id="930114"/>
    <lineage>
        <taxon>Bacteria</taxon>
        <taxon>Bacillati</taxon>
        <taxon>Bacillota</taxon>
        <taxon>Bacilli</taxon>
        <taxon>Bacillales</taxon>
        <taxon>Bacillaceae</taxon>
        <taxon>Saliterribacillus</taxon>
    </lineage>
</organism>
<keyword evidence="2" id="KW-1185">Reference proteome</keyword>
<name>A0A368Y3N3_9BACI</name>
<evidence type="ECO:0000313" key="1">
    <source>
        <dbReference type="EMBL" id="RCW74910.1"/>
    </source>
</evidence>
<reference evidence="1 2" key="1">
    <citation type="submission" date="2018-07" db="EMBL/GenBank/DDBJ databases">
        <title>Genomic Encyclopedia of Type Strains, Phase IV (KMG-IV): sequencing the most valuable type-strain genomes for metagenomic binning, comparative biology and taxonomic classification.</title>
        <authorList>
            <person name="Goeker M."/>
        </authorList>
    </citation>
    <scope>NUCLEOTIDE SEQUENCE [LARGE SCALE GENOMIC DNA]</scope>
    <source>
        <strain evidence="1 2">DSM 27696</strain>
    </source>
</reference>
<sequence>METYEKMNKKYRYNQDELTFSKEQVIEKLKNKFQAKEFSKEKLLDLVNDDQLEYSKIFSCLCINDSAVLLKLFSDKERKLHKEEIMDNRENPLNPKKVKKKEWEYNHILLDEQEGRRLDIILESQDDKYISGFIVRGNSEKLNRYLNALVEGALIQLKVTPYPADIGDEYFQFYLENIEMFGFLK</sequence>
<gene>
    <name evidence="1" type="ORF">DFR57_103207</name>
</gene>
<accession>A0A368Y3N3</accession>
<dbReference type="RefSeq" id="WP_114352015.1">
    <property type="nucleotide sequence ID" value="NZ_QPJJ01000003.1"/>
</dbReference>
<dbReference type="EMBL" id="QPJJ01000003">
    <property type="protein sequence ID" value="RCW74910.1"/>
    <property type="molecule type" value="Genomic_DNA"/>
</dbReference>
<proteinExistence type="predicted"/>
<protein>
    <submittedName>
        <fullName evidence="1">Uncharacterized protein</fullName>
    </submittedName>
</protein>
<dbReference type="OrthoDB" id="2353879at2"/>
<dbReference type="Proteomes" id="UP000252585">
    <property type="component" value="Unassembled WGS sequence"/>
</dbReference>